<protein>
    <submittedName>
        <fullName evidence="3">Peptidoglycan-binding protein</fullName>
    </submittedName>
</protein>
<evidence type="ECO:0000259" key="2">
    <source>
        <dbReference type="Pfam" id="PF01471"/>
    </source>
</evidence>
<keyword evidence="4" id="KW-1185">Reference proteome</keyword>
<dbReference type="InterPro" id="IPR036365">
    <property type="entry name" value="PGBD-like_sf"/>
</dbReference>
<dbReference type="Proteomes" id="UP000635316">
    <property type="component" value="Unassembled WGS sequence"/>
</dbReference>
<dbReference type="InterPro" id="IPR036366">
    <property type="entry name" value="PGBDSf"/>
</dbReference>
<dbReference type="EMBL" id="JAENGP010000026">
    <property type="protein sequence ID" value="MBK1782605.1"/>
    <property type="molecule type" value="Genomic_DNA"/>
</dbReference>
<reference evidence="3 4" key="1">
    <citation type="submission" date="2020-12" db="EMBL/GenBank/DDBJ databases">
        <authorList>
            <person name="Lu T."/>
            <person name="Wang Q."/>
            <person name="Han X."/>
        </authorList>
    </citation>
    <scope>NUCLEOTIDE SEQUENCE [LARGE SCALE GENOMIC DNA]</scope>
    <source>
        <strain evidence="3 4">WQ 585</strain>
    </source>
</reference>
<evidence type="ECO:0000313" key="3">
    <source>
        <dbReference type="EMBL" id="MBK1782605.1"/>
    </source>
</evidence>
<dbReference type="SUPFAM" id="SSF47090">
    <property type="entry name" value="PGBD-like"/>
    <property type="match status" value="1"/>
</dbReference>
<feature type="compositionally biased region" description="Polar residues" evidence="1">
    <location>
        <begin position="326"/>
        <end position="345"/>
    </location>
</feature>
<dbReference type="PANTHER" id="PTHR37549">
    <property type="entry name" value="LIPOPROTEIN LPRI"/>
    <property type="match status" value="1"/>
</dbReference>
<dbReference type="InterPro" id="IPR002477">
    <property type="entry name" value="Peptidoglycan-bd-like"/>
</dbReference>
<evidence type="ECO:0000256" key="1">
    <source>
        <dbReference type="SAM" id="MobiDB-lite"/>
    </source>
</evidence>
<sequence>MEKLLDTCLNLSKNGSSTRQIPNVVSDLEEQRQVAVARSLHRCRHQGISGFRLQSLRAMPGLVLAVFLLACSSVSAQNLNDLLRVIIPPLAQPSPRVYYYDDPPPRVYQPAPRHYRQWQPPQQPRVNPKPSVPYAEILRTQEMLNDLGSDAGTPDGIAGRKTMAALNAFQRDNDLPVSSRVDRSSVATLSAVHRHVANTDTEEIASSADIISSAGYSSEGQSQPMSAQPQQPTAFAATSNSRQGRSAVDCTKAVSPTEITLCSDVVLGTLDSQLLVLYAQAQAQQGPETASLQDEQLQWLNRRNQCGADRSCLLKAYAERIGALSSASSITPDSPGTSQDRQGANQPLPEFGSNALPTPSATISGPQYDLGKLAAPSPTFKPIVFEYFQEIPLVSDVYQMPGQTQTGPLKDVMDLMVFAREAPKFAKNEPSEHRGSECHYIKKFFSEDAIKPYIKSGFGNCFLGTNEFEECVRV</sequence>
<organism evidence="3 4">
    <name type="scientific">Advenella mandrilli</name>
    <dbReference type="NCBI Taxonomy" id="2800330"/>
    <lineage>
        <taxon>Bacteria</taxon>
        <taxon>Pseudomonadati</taxon>
        <taxon>Pseudomonadota</taxon>
        <taxon>Betaproteobacteria</taxon>
        <taxon>Burkholderiales</taxon>
        <taxon>Alcaligenaceae</taxon>
    </lineage>
</organism>
<dbReference type="RefSeq" id="WP_200239434.1">
    <property type="nucleotide sequence ID" value="NZ_JAENGP010000026.1"/>
</dbReference>
<accession>A0ABS1EHX3</accession>
<evidence type="ECO:0000313" key="4">
    <source>
        <dbReference type="Proteomes" id="UP000635316"/>
    </source>
</evidence>
<feature type="region of interest" description="Disordered" evidence="1">
    <location>
        <begin position="326"/>
        <end position="359"/>
    </location>
</feature>
<dbReference type="InterPro" id="IPR052755">
    <property type="entry name" value="Lysozyme_Inhibitor_LprI"/>
</dbReference>
<dbReference type="PANTHER" id="PTHR37549:SF1">
    <property type="entry name" value="LIPOPROTEIN LPRI"/>
    <property type="match status" value="1"/>
</dbReference>
<dbReference type="Gene3D" id="1.10.101.10">
    <property type="entry name" value="PGBD-like superfamily/PGBD"/>
    <property type="match status" value="1"/>
</dbReference>
<comment type="caution">
    <text evidence="3">The sequence shown here is derived from an EMBL/GenBank/DDBJ whole genome shotgun (WGS) entry which is preliminary data.</text>
</comment>
<gene>
    <name evidence="3" type="ORF">JHL22_15435</name>
</gene>
<feature type="domain" description="Peptidoglycan binding-like" evidence="2">
    <location>
        <begin position="138"/>
        <end position="184"/>
    </location>
</feature>
<name>A0ABS1EHX3_9BURK</name>
<feature type="compositionally biased region" description="Low complexity" evidence="1">
    <location>
        <begin position="215"/>
        <end position="238"/>
    </location>
</feature>
<dbReference type="Pfam" id="PF01471">
    <property type="entry name" value="PG_binding_1"/>
    <property type="match status" value="1"/>
</dbReference>
<feature type="region of interest" description="Disordered" evidence="1">
    <location>
        <begin position="215"/>
        <end position="242"/>
    </location>
</feature>
<proteinExistence type="predicted"/>